<dbReference type="GO" id="GO:0005615">
    <property type="term" value="C:extracellular space"/>
    <property type="evidence" value="ECO:0007669"/>
    <property type="project" value="TreeGrafter"/>
</dbReference>
<dbReference type="AlphaFoldDB" id="A0A9X3MXJ3"/>
<dbReference type="PANTHER" id="PTHR11705:SF143">
    <property type="entry name" value="SLL0236 PROTEIN"/>
    <property type="match status" value="1"/>
</dbReference>
<dbReference type="InterPro" id="IPR000834">
    <property type="entry name" value="Peptidase_M14"/>
</dbReference>
<evidence type="ECO:0000256" key="6">
    <source>
        <dbReference type="ARBA" id="ARBA00023049"/>
    </source>
</evidence>
<feature type="chain" id="PRO_5040987528" evidence="8">
    <location>
        <begin position="24"/>
        <end position="990"/>
    </location>
</feature>
<feature type="active site" description="Proton donor/acceptor" evidence="7">
    <location>
        <position position="715"/>
    </location>
</feature>
<keyword evidence="11" id="KW-1185">Reference proteome</keyword>
<feature type="domain" description="Peptidase M14" evidence="9">
    <location>
        <begin position="424"/>
        <end position="754"/>
    </location>
</feature>
<dbReference type="GO" id="GO:0006508">
    <property type="term" value="P:proteolysis"/>
    <property type="evidence" value="ECO:0007669"/>
    <property type="project" value="UniProtKB-KW"/>
</dbReference>
<keyword evidence="8" id="KW-0732">Signal</keyword>
<keyword evidence="3" id="KW-0645">Protease</keyword>
<evidence type="ECO:0000256" key="3">
    <source>
        <dbReference type="ARBA" id="ARBA00022670"/>
    </source>
</evidence>
<keyword evidence="10" id="KW-0121">Carboxypeptidase</keyword>
<gene>
    <name evidence="10" type="ORF">OM076_30250</name>
</gene>
<dbReference type="PANTHER" id="PTHR11705">
    <property type="entry name" value="PROTEASE FAMILY M14 CARBOXYPEPTIDASE A,B"/>
    <property type="match status" value="1"/>
</dbReference>
<dbReference type="GO" id="GO:0008270">
    <property type="term" value="F:zinc ion binding"/>
    <property type="evidence" value="ECO:0007669"/>
    <property type="project" value="InterPro"/>
</dbReference>
<comment type="similarity">
    <text evidence="2 7">Belongs to the peptidase M14 family.</text>
</comment>
<evidence type="ECO:0000256" key="1">
    <source>
        <dbReference type="ARBA" id="ARBA00001947"/>
    </source>
</evidence>
<dbReference type="EMBL" id="JAPDOD010000035">
    <property type="protein sequence ID" value="MDA0164590.1"/>
    <property type="molecule type" value="Genomic_DNA"/>
</dbReference>
<accession>A0A9X3MXJ3</accession>
<feature type="signal peptide" evidence="8">
    <location>
        <begin position="1"/>
        <end position="23"/>
    </location>
</feature>
<dbReference type="Gene3D" id="3.40.630.10">
    <property type="entry name" value="Zn peptidases"/>
    <property type="match status" value="1"/>
</dbReference>
<evidence type="ECO:0000256" key="4">
    <source>
        <dbReference type="ARBA" id="ARBA00022801"/>
    </source>
</evidence>
<protein>
    <submittedName>
        <fullName evidence="10">M14 family zinc carboxypeptidase</fullName>
    </submittedName>
</protein>
<keyword evidence="6" id="KW-0482">Metalloprotease</keyword>
<evidence type="ECO:0000256" key="2">
    <source>
        <dbReference type="ARBA" id="ARBA00005988"/>
    </source>
</evidence>
<name>A0A9X3MXJ3_9ACTN</name>
<evidence type="ECO:0000256" key="8">
    <source>
        <dbReference type="SAM" id="SignalP"/>
    </source>
</evidence>
<dbReference type="InterPro" id="IPR059177">
    <property type="entry name" value="GH29D-like_dom"/>
</dbReference>
<dbReference type="Proteomes" id="UP001149140">
    <property type="component" value="Unassembled WGS sequence"/>
</dbReference>
<dbReference type="Pfam" id="PF13290">
    <property type="entry name" value="CHB_HEX_C_1"/>
    <property type="match status" value="1"/>
</dbReference>
<dbReference type="Pfam" id="PF00246">
    <property type="entry name" value="Peptidase_M14"/>
    <property type="match status" value="1"/>
</dbReference>
<comment type="caution">
    <text evidence="10">The sequence shown here is derived from an EMBL/GenBank/DDBJ whole genome shotgun (WGS) entry which is preliminary data.</text>
</comment>
<dbReference type="SUPFAM" id="SSF53187">
    <property type="entry name" value="Zn-dependent exopeptidases"/>
    <property type="match status" value="1"/>
</dbReference>
<evidence type="ECO:0000256" key="5">
    <source>
        <dbReference type="ARBA" id="ARBA00022833"/>
    </source>
</evidence>
<reference evidence="10" key="1">
    <citation type="submission" date="2022-10" db="EMBL/GenBank/DDBJ databases">
        <title>The WGS of Solirubrobacter ginsenosidimutans DSM 21036.</title>
        <authorList>
            <person name="Jiang Z."/>
        </authorList>
    </citation>
    <scope>NUCLEOTIDE SEQUENCE</scope>
    <source>
        <strain evidence="10">DSM 21036</strain>
    </source>
</reference>
<dbReference type="SMART" id="SM00631">
    <property type="entry name" value="Zn_pept"/>
    <property type="match status" value="1"/>
</dbReference>
<evidence type="ECO:0000313" key="10">
    <source>
        <dbReference type="EMBL" id="MDA0164590.1"/>
    </source>
</evidence>
<evidence type="ECO:0000259" key="9">
    <source>
        <dbReference type="PROSITE" id="PS52035"/>
    </source>
</evidence>
<evidence type="ECO:0000313" key="11">
    <source>
        <dbReference type="Proteomes" id="UP001149140"/>
    </source>
</evidence>
<organism evidence="10 11">
    <name type="scientific">Solirubrobacter ginsenosidimutans</name>
    <dbReference type="NCBI Taxonomy" id="490573"/>
    <lineage>
        <taxon>Bacteria</taxon>
        <taxon>Bacillati</taxon>
        <taxon>Actinomycetota</taxon>
        <taxon>Thermoleophilia</taxon>
        <taxon>Solirubrobacterales</taxon>
        <taxon>Solirubrobacteraceae</taxon>
        <taxon>Solirubrobacter</taxon>
    </lineage>
</organism>
<sequence>MKPWLGVAAIAAAILLVPSSAFAGNDDPALLKFHVPSADQYDDFENLGLDMNHEVDKNADGSITVQAWVTDQQLAWVRAHGYENVGVVHDKYNIDHIRAERDADIASEVAAKAALKTNAAGKAGPSAAPGTVRAQRGDFYENNVGRFISIEANTTQASVTCTNPDTGSGCQYTGPVLQAAAYDANNKLIVQGALTTYIDPDPSASPDYYQYHYQIFRIGNKGDGGPDPAYVKVSAPNGDVDTIPAKEWLPKSPPSYAANFQHDFNTRYYTAQEGYQRVHDLAAQYPNIAKELKAPEQTWGYERRSATMVGYQQASYVTFAPLVDPQTGLTYQAPNGSTSTLSTANAAKTVVLRTKAWGQDGGNDYSAQLVDPKTNNAPLTVALADKKLTVALATNATGAITSTAAQVIAAVNASPAASAVIEASKYRTSAADGVLVPSDVSPLSDLLKAPPTIKRGPQDQWILRIGNDKGKPQDQKVGVYLYCQEHGGEIATSGVCLETMSRLVKNYGTDPVTTSYVDNLDIFILPFINADGATHSIYDSPRRTNMARWCEDTTKYPENLTDPTYRNSYGVNINRNFSVGSGFDGFQGASITGCAGSNFAGPAELSEPETRNEIWIQNTFKNIKFSNNIHSSGGLFMWVPGAYTPKRETLPYPDYGTLNFFDQTASHVVAGIKSHRGTAILPQKTGPVIDVLYSAAGNSADQAWYVNGIVGYDFEIGDTHYNDTGSGPATCSPGQQPPFGANPTNTCLSGEGNAEGQEFSSGNYGLLQSALDYGNDTVAPVVGTDVTSDGKGTYTVKFTSNEAASIYYTTDGSTPTTASTEWKPPRARALPLPLDLAPGTKLAWIAKDFKGNVSGVKSQVLGRTDTPGTVGGSVPATLALTLGAPATFGAFTPGLAKSYTASTTATVISSAGDATLSVADPSPTATGRLVNGTFALASPLGGLGTIKTWAAPTSNESVPVTFTQSIAANEPLRTGAYSKTLTFTLSTTTP</sequence>
<dbReference type="GO" id="GO:0004181">
    <property type="term" value="F:metallocarboxypeptidase activity"/>
    <property type="evidence" value="ECO:0007669"/>
    <property type="project" value="InterPro"/>
</dbReference>
<proteinExistence type="inferred from homology"/>
<comment type="cofactor">
    <cofactor evidence="1">
        <name>Zn(2+)</name>
        <dbReference type="ChEBI" id="CHEBI:29105"/>
    </cofactor>
</comment>
<evidence type="ECO:0000256" key="7">
    <source>
        <dbReference type="PROSITE-ProRule" id="PRU01379"/>
    </source>
</evidence>
<keyword evidence="4" id="KW-0378">Hydrolase</keyword>
<keyword evidence="5" id="KW-0862">Zinc</keyword>
<dbReference type="PROSITE" id="PS52035">
    <property type="entry name" value="PEPTIDASE_M14"/>
    <property type="match status" value="1"/>
</dbReference>